<accession>A0A2A9NWC1</accession>
<dbReference type="Gene3D" id="3.20.20.140">
    <property type="entry name" value="Metal-dependent hydrolases"/>
    <property type="match status" value="1"/>
</dbReference>
<dbReference type="SUPFAM" id="SSF51556">
    <property type="entry name" value="Metallo-dependent hydrolases"/>
    <property type="match status" value="1"/>
</dbReference>
<evidence type="ECO:0008006" key="3">
    <source>
        <dbReference type="Google" id="ProtNLM"/>
    </source>
</evidence>
<dbReference type="SUPFAM" id="SSF51338">
    <property type="entry name" value="Composite domain of metallo-dependent hydrolases"/>
    <property type="match status" value="1"/>
</dbReference>
<sequence>MDNIACGGDTGVFAHGRNALELVLMRQLGAGWERVLSWTTLGGWKCVRGMEWEGEEGKQMLADAEKCQCDHALDLERGVPFGVIRKGWAADIIALEGLVDGDFGEFKKAVERASFVMKGGRVYKRDGQACDG</sequence>
<keyword evidence="2" id="KW-1185">Reference proteome</keyword>
<proteinExistence type="predicted"/>
<dbReference type="AlphaFoldDB" id="A0A2A9NWC1"/>
<organism evidence="1 2">
    <name type="scientific">Amanita thiersii Skay4041</name>
    <dbReference type="NCBI Taxonomy" id="703135"/>
    <lineage>
        <taxon>Eukaryota</taxon>
        <taxon>Fungi</taxon>
        <taxon>Dikarya</taxon>
        <taxon>Basidiomycota</taxon>
        <taxon>Agaricomycotina</taxon>
        <taxon>Agaricomycetes</taxon>
        <taxon>Agaricomycetidae</taxon>
        <taxon>Agaricales</taxon>
        <taxon>Pluteineae</taxon>
        <taxon>Amanitaceae</taxon>
        <taxon>Amanita</taxon>
    </lineage>
</organism>
<dbReference type="Proteomes" id="UP000242287">
    <property type="component" value="Unassembled WGS sequence"/>
</dbReference>
<name>A0A2A9NWC1_9AGAR</name>
<dbReference type="STRING" id="703135.A0A2A9NWC1"/>
<evidence type="ECO:0000313" key="1">
    <source>
        <dbReference type="EMBL" id="PFH53704.1"/>
    </source>
</evidence>
<protein>
    <recommendedName>
        <fullName evidence="3">Amidohydrolase-related domain-containing protein</fullName>
    </recommendedName>
</protein>
<evidence type="ECO:0000313" key="2">
    <source>
        <dbReference type="Proteomes" id="UP000242287"/>
    </source>
</evidence>
<dbReference type="InterPro" id="IPR032466">
    <property type="entry name" value="Metal_Hydrolase"/>
</dbReference>
<reference evidence="1 2" key="1">
    <citation type="submission" date="2014-02" db="EMBL/GenBank/DDBJ databases">
        <title>Transposable element dynamics among asymbiotic and ectomycorrhizal Amanita fungi.</title>
        <authorList>
            <consortium name="DOE Joint Genome Institute"/>
            <person name="Hess J."/>
            <person name="Skrede I."/>
            <person name="Wolfe B."/>
            <person name="LaButti K."/>
            <person name="Ohm R.A."/>
            <person name="Grigoriev I.V."/>
            <person name="Pringle A."/>
        </authorList>
    </citation>
    <scope>NUCLEOTIDE SEQUENCE [LARGE SCALE GENOMIC DNA]</scope>
    <source>
        <strain evidence="1 2">SKay4041</strain>
    </source>
</reference>
<dbReference type="Gene3D" id="2.30.40.10">
    <property type="entry name" value="Urease, subunit C, domain 1"/>
    <property type="match status" value="1"/>
</dbReference>
<dbReference type="OrthoDB" id="5595695at2759"/>
<gene>
    <name evidence="1" type="ORF">AMATHDRAFT_136983</name>
</gene>
<dbReference type="GO" id="GO:0016810">
    <property type="term" value="F:hydrolase activity, acting on carbon-nitrogen (but not peptide) bonds"/>
    <property type="evidence" value="ECO:0007669"/>
    <property type="project" value="InterPro"/>
</dbReference>
<dbReference type="EMBL" id="KZ301972">
    <property type="protein sequence ID" value="PFH53704.1"/>
    <property type="molecule type" value="Genomic_DNA"/>
</dbReference>
<dbReference type="InterPro" id="IPR011059">
    <property type="entry name" value="Metal-dep_hydrolase_composite"/>
</dbReference>